<accession>Q8WMH6</accession>
<reference evidence="4" key="1">
    <citation type="submission" date="2001-09" db="EMBL/GenBank/DDBJ databases">
        <authorList>
            <person name="Mungenast A.E."/>
            <person name="Ojeda S.R."/>
        </authorList>
    </citation>
    <scope>NUCLEOTIDE SEQUENCE</scope>
    <source>
        <tissue evidence="4">Medial basal hypothalamus</tissue>
    </source>
</reference>
<evidence type="ECO:0000259" key="3">
    <source>
        <dbReference type="PROSITE" id="PS50055"/>
    </source>
</evidence>
<keyword evidence="4" id="KW-0675">Receptor</keyword>
<dbReference type="InterPro" id="IPR000242">
    <property type="entry name" value="PTP_cat"/>
</dbReference>
<name>Q8WMH6_MACMU</name>
<dbReference type="EMBL" id="AF424845">
    <property type="protein sequence ID" value="AAL40258.1"/>
    <property type="molecule type" value="mRNA"/>
</dbReference>
<keyword evidence="2" id="KW-0904">Protein phosphatase</keyword>
<dbReference type="HOGENOM" id="CLU_1690795_0_0_1"/>
<feature type="non-terminal residue" evidence="4">
    <location>
        <position position="157"/>
    </location>
</feature>
<evidence type="ECO:0000313" key="4">
    <source>
        <dbReference type="EMBL" id="AAL40258.1"/>
    </source>
</evidence>
<dbReference type="EC" id="3.1.3.48" evidence="1"/>
<dbReference type="SUPFAM" id="SSF52799">
    <property type="entry name" value="(Phosphotyrosine protein) phosphatases II"/>
    <property type="match status" value="2"/>
</dbReference>
<dbReference type="PANTHER" id="PTHR19134">
    <property type="entry name" value="RECEPTOR-TYPE TYROSINE-PROTEIN PHOSPHATASE"/>
    <property type="match status" value="1"/>
</dbReference>
<sequence length="157" mass="18031">SGACCRPLQCWSWKNRHVYCARQYVAADSTRRNCQHIWLLKHIRSQRNYLVQTEEQYVFIHDTLVEAILSKETEVLDSHIHAYVNALLIPGPTGKTKLEKQFQLLSQSNIQQSDYSTALKQCNREKNRTSSIIPVERSRVGISSLSGEGTDYINASY</sequence>
<evidence type="ECO:0000256" key="1">
    <source>
        <dbReference type="ARBA" id="ARBA00013064"/>
    </source>
</evidence>
<proteinExistence type="evidence at transcript level"/>
<dbReference type="Pfam" id="PF00102">
    <property type="entry name" value="Y_phosphatase"/>
    <property type="match status" value="2"/>
</dbReference>
<dbReference type="PROSITE" id="PS50055">
    <property type="entry name" value="TYR_PHOSPHATASE_PTP"/>
    <property type="match status" value="1"/>
</dbReference>
<organism evidence="4">
    <name type="scientific">Macaca mulatta</name>
    <name type="common">Rhesus macaque</name>
    <dbReference type="NCBI Taxonomy" id="9544"/>
    <lineage>
        <taxon>Eukaryota</taxon>
        <taxon>Metazoa</taxon>
        <taxon>Chordata</taxon>
        <taxon>Craniata</taxon>
        <taxon>Vertebrata</taxon>
        <taxon>Euteleostomi</taxon>
        <taxon>Mammalia</taxon>
        <taxon>Eutheria</taxon>
        <taxon>Euarchontoglires</taxon>
        <taxon>Primates</taxon>
        <taxon>Haplorrhini</taxon>
        <taxon>Catarrhini</taxon>
        <taxon>Cercopithecidae</taxon>
        <taxon>Cercopithecinae</taxon>
        <taxon>Macaca</taxon>
    </lineage>
</organism>
<dbReference type="GO" id="GO:0004725">
    <property type="term" value="F:protein tyrosine phosphatase activity"/>
    <property type="evidence" value="ECO:0007669"/>
    <property type="project" value="UniProtKB-EC"/>
</dbReference>
<dbReference type="PANTHER" id="PTHR19134:SF461">
    <property type="entry name" value="RECEPTOR-TYPE TYROSINE-PROTEIN PHOSPHATASE ZETA"/>
    <property type="match status" value="1"/>
</dbReference>
<dbReference type="AlphaFoldDB" id="Q8WMH6"/>
<protein>
    <recommendedName>
        <fullName evidence="1">protein-tyrosine-phosphatase</fullName>
        <ecNumber evidence="1">3.1.3.48</ecNumber>
    </recommendedName>
</protein>
<feature type="domain" description="Tyrosine-protein phosphatase" evidence="3">
    <location>
        <begin position="98"/>
        <end position="157"/>
    </location>
</feature>
<dbReference type="InterPro" id="IPR050348">
    <property type="entry name" value="Protein-Tyr_Phosphatase"/>
</dbReference>
<dbReference type="InterPro" id="IPR029021">
    <property type="entry name" value="Prot-tyrosine_phosphatase-like"/>
</dbReference>
<dbReference type="Gene3D" id="3.90.190.10">
    <property type="entry name" value="Protein tyrosine phosphatase superfamily"/>
    <property type="match status" value="2"/>
</dbReference>
<evidence type="ECO:0000256" key="2">
    <source>
        <dbReference type="ARBA" id="ARBA00022912"/>
    </source>
</evidence>
<feature type="non-terminal residue" evidence="4">
    <location>
        <position position="1"/>
    </location>
</feature>
<keyword evidence="2" id="KW-0378">Hydrolase</keyword>